<evidence type="ECO:0000313" key="2">
    <source>
        <dbReference type="EMBL" id="MBM7589541.1"/>
    </source>
</evidence>
<name>A0A938XX73_9BACL</name>
<dbReference type="RefSeq" id="WP_239565243.1">
    <property type="nucleotide sequence ID" value="NZ_BAABIN010000038.1"/>
</dbReference>
<keyword evidence="3" id="KW-1185">Reference proteome</keyword>
<dbReference type="Proteomes" id="UP000717624">
    <property type="component" value="Unassembled WGS sequence"/>
</dbReference>
<dbReference type="EMBL" id="JAFBEB010000003">
    <property type="protein sequence ID" value="MBM7589541.1"/>
    <property type="molecule type" value="Genomic_DNA"/>
</dbReference>
<dbReference type="SUPFAM" id="SSF110296">
    <property type="entry name" value="Oligoxyloglucan reducing end-specific cellobiohydrolase"/>
    <property type="match status" value="1"/>
</dbReference>
<dbReference type="InterPro" id="IPR015943">
    <property type="entry name" value="WD40/YVTN_repeat-like_dom_sf"/>
</dbReference>
<proteinExistence type="predicted"/>
<protein>
    <submittedName>
        <fullName evidence="2">Ligand-binding sensor domain-containing protein</fullName>
    </submittedName>
</protein>
<evidence type="ECO:0000256" key="1">
    <source>
        <dbReference type="SAM" id="SignalP"/>
    </source>
</evidence>
<dbReference type="PROSITE" id="PS51257">
    <property type="entry name" value="PROKAR_LIPOPROTEIN"/>
    <property type="match status" value="1"/>
</dbReference>
<feature type="signal peptide" evidence="1">
    <location>
        <begin position="1"/>
        <end position="22"/>
    </location>
</feature>
<evidence type="ECO:0000313" key="3">
    <source>
        <dbReference type="Proteomes" id="UP000717624"/>
    </source>
</evidence>
<keyword evidence="1" id="KW-0732">Signal</keyword>
<gene>
    <name evidence="2" type="ORF">JOD01_001141</name>
</gene>
<feature type="chain" id="PRO_5039512677" evidence="1">
    <location>
        <begin position="23"/>
        <end position="295"/>
    </location>
</feature>
<organism evidence="2 3">
    <name type="scientific">Brevibacillus fulvus</name>
    <dbReference type="NCBI Taxonomy" id="1125967"/>
    <lineage>
        <taxon>Bacteria</taxon>
        <taxon>Bacillati</taxon>
        <taxon>Bacillota</taxon>
        <taxon>Bacilli</taxon>
        <taxon>Bacillales</taxon>
        <taxon>Paenibacillaceae</taxon>
        <taxon>Brevibacillus</taxon>
    </lineage>
</organism>
<reference evidence="2" key="1">
    <citation type="submission" date="2021-01" db="EMBL/GenBank/DDBJ databases">
        <title>Genomic Encyclopedia of Type Strains, Phase IV (KMG-IV): sequencing the most valuable type-strain genomes for metagenomic binning, comparative biology and taxonomic classification.</title>
        <authorList>
            <person name="Goeker M."/>
        </authorList>
    </citation>
    <scope>NUCLEOTIDE SEQUENCE</scope>
    <source>
        <strain evidence="2">DSM 25523</strain>
    </source>
</reference>
<dbReference type="AlphaFoldDB" id="A0A938XX73"/>
<accession>A0A938XX73</accession>
<dbReference type="Gene3D" id="2.130.10.10">
    <property type="entry name" value="YVTN repeat-like/Quinoprotein amine dehydrogenase"/>
    <property type="match status" value="1"/>
</dbReference>
<comment type="caution">
    <text evidence="2">The sequence shown here is derived from an EMBL/GenBank/DDBJ whole genome shotgun (WGS) entry which is preliminary data.</text>
</comment>
<sequence>MKRHFGLWLLAAMLLITTGCSTTEPNHSQNQQPVQAIAPDVPGDLTYQDVLQKGGAVRAVAMPDGRKIWLGTNAGLYTSANDGLWALTFKQLEQADVTGWFVNPKQPKQIFVAGNGFVKRSNDQGKSWEDVMEGLPASPDIRSFFGRFNQDQAELFAFVSGGGVYRSTDNGDHWALWLPLDQEVYAADFNPSDQRIYVATQYGLLYQEDQTWKTEPTGDAEQIYSVAVNKQDHTLYIATERGILQKQQEGWKRISAPSPERLIMIASGMGNFELVGIGESAFIYTFSNGKWSKLE</sequence>